<feature type="coiled-coil region" evidence="13">
    <location>
        <begin position="139"/>
        <end position="243"/>
    </location>
</feature>
<evidence type="ECO:0000256" key="10">
    <source>
        <dbReference type="ARBA" id="ARBA00022989"/>
    </source>
</evidence>
<keyword evidence="8" id="KW-0418">Kinase</keyword>
<feature type="domain" description="PAC" evidence="16">
    <location>
        <begin position="313"/>
        <end position="365"/>
    </location>
</feature>
<keyword evidence="7" id="KW-0547">Nucleotide-binding</keyword>
<dbReference type="InterPro" id="IPR003594">
    <property type="entry name" value="HATPase_dom"/>
</dbReference>
<dbReference type="SMART" id="SM00091">
    <property type="entry name" value="PAS"/>
    <property type="match status" value="2"/>
</dbReference>
<keyword evidence="4" id="KW-0597">Phosphoprotein</keyword>
<comment type="caution">
    <text evidence="17">The sequence shown here is derived from an EMBL/GenBank/DDBJ whole genome shotgun (WGS) entry which is preliminary data.</text>
</comment>
<evidence type="ECO:0000313" key="17">
    <source>
        <dbReference type="EMBL" id="OKS86327.1"/>
    </source>
</evidence>
<evidence type="ECO:0000256" key="11">
    <source>
        <dbReference type="ARBA" id="ARBA00023012"/>
    </source>
</evidence>
<evidence type="ECO:0000256" key="13">
    <source>
        <dbReference type="SAM" id="Coils"/>
    </source>
</evidence>
<dbReference type="EMBL" id="MPPL01000001">
    <property type="protein sequence ID" value="OKS86327.1"/>
    <property type="molecule type" value="Genomic_DNA"/>
</dbReference>
<dbReference type="SMART" id="SM00388">
    <property type="entry name" value="HisKA"/>
    <property type="match status" value="1"/>
</dbReference>
<evidence type="ECO:0000313" key="18">
    <source>
        <dbReference type="Proteomes" id="UP000186720"/>
    </source>
</evidence>
<dbReference type="Gene3D" id="1.10.287.130">
    <property type="match status" value="1"/>
</dbReference>
<dbReference type="SUPFAM" id="SSF47384">
    <property type="entry name" value="Homodimeric domain of signal transducing histidine kinase"/>
    <property type="match status" value="1"/>
</dbReference>
<evidence type="ECO:0000256" key="1">
    <source>
        <dbReference type="ARBA" id="ARBA00000085"/>
    </source>
</evidence>
<accession>A0A1Q5ZX48</accession>
<dbReference type="InterPro" id="IPR013655">
    <property type="entry name" value="PAS_fold_3"/>
</dbReference>
<dbReference type="InterPro" id="IPR036890">
    <property type="entry name" value="HATPase_C_sf"/>
</dbReference>
<dbReference type="Proteomes" id="UP000186720">
    <property type="component" value="Unassembled WGS sequence"/>
</dbReference>
<organism evidence="17 18">
    <name type="scientific">Mucilaginibacter polytrichastri</name>
    <dbReference type="NCBI Taxonomy" id="1302689"/>
    <lineage>
        <taxon>Bacteria</taxon>
        <taxon>Pseudomonadati</taxon>
        <taxon>Bacteroidota</taxon>
        <taxon>Sphingobacteriia</taxon>
        <taxon>Sphingobacteriales</taxon>
        <taxon>Sphingobacteriaceae</taxon>
        <taxon>Mucilaginibacter</taxon>
    </lineage>
</organism>
<dbReference type="Pfam" id="PF00512">
    <property type="entry name" value="HisKA"/>
    <property type="match status" value="1"/>
</dbReference>
<dbReference type="GO" id="GO:0007234">
    <property type="term" value="P:osmosensory signaling via phosphorelay pathway"/>
    <property type="evidence" value="ECO:0007669"/>
    <property type="project" value="TreeGrafter"/>
</dbReference>
<comment type="catalytic activity">
    <reaction evidence="1">
        <text>ATP + protein L-histidine = ADP + protein N-phospho-L-histidine.</text>
        <dbReference type="EC" id="2.7.13.3"/>
    </reaction>
</comment>
<keyword evidence="9" id="KW-0067">ATP-binding</keyword>
<dbReference type="GO" id="GO:0000156">
    <property type="term" value="F:phosphorelay response regulator activity"/>
    <property type="evidence" value="ECO:0007669"/>
    <property type="project" value="TreeGrafter"/>
</dbReference>
<dbReference type="Pfam" id="PF08448">
    <property type="entry name" value="PAS_4"/>
    <property type="match status" value="1"/>
</dbReference>
<dbReference type="Pfam" id="PF08447">
    <property type="entry name" value="PAS_3"/>
    <property type="match status" value="1"/>
</dbReference>
<sequence>MSNTDYFITNEQIIEVLSLSKTATAIHVSEDAIIQLANEAMLNIWDKDSSVIGKSLEDALPELKGQPFIDMFKRVWNEGLTISGTDTAADLVVDGQLQTFYFDFEYRAIKDNKGKTYCILHTATDVTDRVVGKLALERAREQQEALSREQALNEELAAANEELAATNEELQHSQLSLLELNETLEDRVTTRTLALTYSEEALQNANHELAAINEELATTNEELIETQESLQDMIIELSESEERFRAMAEATNVLIAVADETSNAIYFNNAWIELTGRSINDLLKFGWVDLIHPEDKDRFVNIFLSAFKQQVPFGGEFRVMDKNGDYRWLLAKGPPRFRPDGSFAGYISSCVDITELKLEEQRKDDFISIASHELKTPLTALKASLQLMDRVKETASPQILPKLIVQSNRSMEKITGLVEDLLNSSRTTEGQLHLNKSTFTIAEMLSGCCGHIRMAGKHDLVLQGDKKLQIFADEHRIDQVIVNLVNNAVKYAPDSKEIFLAAEKVGDVARISVKDTGPGITPDKIPHLFNRYYRADYAGSQYSGLGLGLYISAEIIKRHGGKIGVDTELGKGSTFWFTIPL</sequence>
<evidence type="ECO:0000256" key="3">
    <source>
        <dbReference type="ARBA" id="ARBA00012438"/>
    </source>
</evidence>
<dbReference type="FunFam" id="3.30.565.10:FF:000006">
    <property type="entry name" value="Sensor histidine kinase WalK"/>
    <property type="match status" value="1"/>
</dbReference>
<dbReference type="SMART" id="SM00086">
    <property type="entry name" value="PAC"/>
    <property type="match status" value="2"/>
</dbReference>
<feature type="domain" description="Histidine kinase" evidence="14">
    <location>
        <begin position="369"/>
        <end position="581"/>
    </location>
</feature>
<dbReference type="SUPFAM" id="SSF55785">
    <property type="entry name" value="PYP-like sensor domain (PAS domain)"/>
    <property type="match status" value="2"/>
</dbReference>
<dbReference type="PANTHER" id="PTHR42878">
    <property type="entry name" value="TWO-COMPONENT HISTIDINE KINASE"/>
    <property type="match status" value="1"/>
</dbReference>
<keyword evidence="18" id="KW-1185">Reference proteome</keyword>
<dbReference type="CDD" id="cd00082">
    <property type="entry name" value="HisKA"/>
    <property type="match status" value="1"/>
</dbReference>
<dbReference type="CDD" id="cd00075">
    <property type="entry name" value="HATPase"/>
    <property type="match status" value="1"/>
</dbReference>
<evidence type="ECO:0000259" key="16">
    <source>
        <dbReference type="PROSITE" id="PS50113"/>
    </source>
</evidence>
<dbReference type="EC" id="2.7.13.3" evidence="3"/>
<dbReference type="InterPro" id="IPR000700">
    <property type="entry name" value="PAS-assoc_C"/>
</dbReference>
<dbReference type="CDD" id="cd00130">
    <property type="entry name" value="PAS"/>
    <property type="match status" value="1"/>
</dbReference>
<dbReference type="STRING" id="1302689.RG47T_1781"/>
<keyword evidence="11" id="KW-0902">Two-component regulatory system</keyword>
<comment type="subcellular location">
    <subcellularLocation>
        <location evidence="2">Membrane</location>
        <topology evidence="2">Multi-pass membrane protein</topology>
    </subcellularLocation>
</comment>
<evidence type="ECO:0000256" key="2">
    <source>
        <dbReference type="ARBA" id="ARBA00004141"/>
    </source>
</evidence>
<proteinExistence type="predicted"/>
<dbReference type="Gene3D" id="3.30.450.20">
    <property type="entry name" value="PAS domain"/>
    <property type="match status" value="2"/>
</dbReference>
<evidence type="ECO:0000256" key="12">
    <source>
        <dbReference type="ARBA" id="ARBA00023136"/>
    </source>
</evidence>
<keyword evidence="5" id="KW-0808">Transferase</keyword>
<dbReference type="NCBIfam" id="TIGR00229">
    <property type="entry name" value="sensory_box"/>
    <property type="match status" value="1"/>
</dbReference>
<dbReference type="InterPro" id="IPR004358">
    <property type="entry name" value="Sig_transdc_His_kin-like_C"/>
</dbReference>
<dbReference type="InterPro" id="IPR000014">
    <property type="entry name" value="PAS"/>
</dbReference>
<evidence type="ECO:0000256" key="7">
    <source>
        <dbReference type="ARBA" id="ARBA00022741"/>
    </source>
</evidence>
<dbReference type="InterPro" id="IPR003661">
    <property type="entry name" value="HisK_dim/P_dom"/>
</dbReference>
<dbReference type="Pfam" id="PF02518">
    <property type="entry name" value="HATPase_c"/>
    <property type="match status" value="1"/>
</dbReference>
<dbReference type="PANTHER" id="PTHR42878:SF7">
    <property type="entry name" value="SENSOR HISTIDINE KINASE GLRK"/>
    <property type="match status" value="1"/>
</dbReference>
<dbReference type="GO" id="GO:0016020">
    <property type="term" value="C:membrane"/>
    <property type="evidence" value="ECO:0007669"/>
    <property type="project" value="UniProtKB-SubCell"/>
</dbReference>
<dbReference type="InterPro" id="IPR036097">
    <property type="entry name" value="HisK_dim/P_sf"/>
</dbReference>
<keyword evidence="13" id="KW-0175">Coiled coil</keyword>
<feature type="domain" description="PAS" evidence="15">
    <location>
        <begin position="240"/>
        <end position="310"/>
    </location>
</feature>
<keyword evidence="12" id="KW-0472">Membrane</keyword>
<dbReference type="GO" id="GO:0030295">
    <property type="term" value="F:protein kinase activator activity"/>
    <property type="evidence" value="ECO:0007669"/>
    <property type="project" value="TreeGrafter"/>
</dbReference>
<dbReference type="PROSITE" id="PS50109">
    <property type="entry name" value="HIS_KIN"/>
    <property type="match status" value="1"/>
</dbReference>
<dbReference type="InterPro" id="IPR050351">
    <property type="entry name" value="BphY/WalK/GraS-like"/>
</dbReference>
<name>A0A1Q5ZX48_9SPHI</name>
<dbReference type="InterPro" id="IPR001610">
    <property type="entry name" value="PAC"/>
</dbReference>
<dbReference type="PROSITE" id="PS50113">
    <property type="entry name" value="PAC"/>
    <property type="match status" value="1"/>
</dbReference>
<keyword evidence="10" id="KW-1133">Transmembrane helix</keyword>
<keyword evidence="6" id="KW-0812">Transmembrane</keyword>
<evidence type="ECO:0000256" key="8">
    <source>
        <dbReference type="ARBA" id="ARBA00022777"/>
    </source>
</evidence>
<evidence type="ECO:0000256" key="6">
    <source>
        <dbReference type="ARBA" id="ARBA00022692"/>
    </source>
</evidence>
<dbReference type="OrthoDB" id="9813151at2"/>
<dbReference type="AlphaFoldDB" id="A0A1Q5ZX48"/>
<dbReference type="PRINTS" id="PR00344">
    <property type="entry name" value="BCTRLSENSOR"/>
</dbReference>
<dbReference type="SUPFAM" id="SSF55874">
    <property type="entry name" value="ATPase domain of HSP90 chaperone/DNA topoisomerase II/histidine kinase"/>
    <property type="match status" value="1"/>
</dbReference>
<dbReference type="GO" id="GO:0000155">
    <property type="term" value="F:phosphorelay sensor kinase activity"/>
    <property type="evidence" value="ECO:0007669"/>
    <property type="project" value="InterPro"/>
</dbReference>
<evidence type="ECO:0000256" key="5">
    <source>
        <dbReference type="ARBA" id="ARBA00022679"/>
    </source>
</evidence>
<evidence type="ECO:0000259" key="14">
    <source>
        <dbReference type="PROSITE" id="PS50109"/>
    </source>
</evidence>
<dbReference type="GO" id="GO:0005524">
    <property type="term" value="F:ATP binding"/>
    <property type="evidence" value="ECO:0007669"/>
    <property type="project" value="UniProtKB-KW"/>
</dbReference>
<dbReference type="PROSITE" id="PS50112">
    <property type="entry name" value="PAS"/>
    <property type="match status" value="1"/>
</dbReference>
<dbReference type="Gene3D" id="3.30.565.10">
    <property type="entry name" value="Histidine kinase-like ATPase, C-terminal domain"/>
    <property type="match status" value="1"/>
</dbReference>
<dbReference type="SMART" id="SM00387">
    <property type="entry name" value="HATPase_c"/>
    <property type="match status" value="1"/>
</dbReference>
<gene>
    <name evidence="17" type="ORF">RG47T_1781</name>
</gene>
<evidence type="ECO:0000256" key="4">
    <source>
        <dbReference type="ARBA" id="ARBA00022553"/>
    </source>
</evidence>
<evidence type="ECO:0000259" key="15">
    <source>
        <dbReference type="PROSITE" id="PS50112"/>
    </source>
</evidence>
<evidence type="ECO:0000256" key="9">
    <source>
        <dbReference type="ARBA" id="ARBA00022840"/>
    </source>
</evidence>
<dbReference type="RefSeq" id="WP_074489035.1">
    <property type="nucleotide sequence ID" value="NZ_FPAM01000017.1"/>
</dbReference>
<dbReference type="InterPro" id="IPR035965">
    <property type="entry name" value="PAS-like_dom_sf"/>
</dbReference>
<protein>
    <recommendedName>
        <fullName evidence="3">histidine kinase</fullName>
        <ecNumber evidence="3">2.7.13.3</ecNumber>
    </recommendedName>
</protein>
<reference evidence="17 18" key="1">
    <citation type="submission" date="2016-11" db="EMBL/GenBank/DDBJ databases">
        <title>Whole Genome Sequencing of Mucilaginibacter polytrichastri RG4-7(T) isolated from the moss sample.</title>
        <authorList>
            <person name="Li Y."/>
        </authorList>
    </citation>
    <scope>NUCLEOTIDE SEQUENCE [LARGE SCALE GENOMIC DNA]</scope>
    <source>
        <strain evidence="17 18">RG4-7</strain>
    </source>
</reference>
<dbReference type="InterPro" id="IPR013656">
    <property type="entry name" value="PAS_4"/>
</dbReference>
<dbReference type="InterPro" id="IPR005467">
    <property type="entry name" value="His_kinase_dom"/>
</dbReference>